<dbReference type="InterPro" id="IPR000462">
    <property type="entry name" value="CDP-OH_P_trans"/>
</dbReference>
<feature type="transmembrane region" description="Helical" evidence="1">
    <location>
        <begin position="190"/>
        <end position="212"/>
    </location>
</feature>
<dbReference type="EMBL" id="MDEI01000006">
    <property type="protein sequence ID" value="PPU68599.1"/>
    <property type="molecule type" value="Genomic_DNA"/>
</dbReference>
<keyword evidence="3" id="KW-1185">Reference proteome</keyword>
<dbReference type="Proteomes" id="UP000238191">
    <property type="component" value="Unassembled WGS sequence"/>
</dbReference>
<feature type="transmembrane region" description="Helical" evidence="1">
    <location>
        <begin position="169"/>
        <end position="184"/>
    </location>
</feature>
<keyword evidence="1" id="KW-1133">Transmembrane helix</keyword>
<proteinExistence type="predicted"/>
<evidence type="ECO:0000313" key="2">
    <source>
        <dbReference type="EMBL" id="PPU68599.1"/>
    </source>
</evidence>
<evidence type="ECO:0000313" key="3">
    <source>
        <dbReference type="Proteomes" id="UP000238191"/>
    </source>
</evidence>
<gene>
    <name evidence="2" type="ORF">XpiCFBP4643_08820</name>
</gene>
<dbReference type="Gene3D" id="1.20.120.1760">
    <property type="match status" value="1"/>
</dbReference>
<dbReference type="GO" id="GO:0016020">
    <property type="term" value="C:membrane"/>
    <property type="evidence" value="ECO:0007669"/>
    <property type="project" value="InterPro"/>
</dbReference>
<dbReference type="Pfam" id="PF01066">
    <property type="entry name" value="CDP-OH_P_transf"/>
    <property type="match status" value="1"/>
</dbReference>
<dbReference type="AlphaFoldDB" id="A0A2S7D4F2"/>
<name>A0A2S7D4F2_9XANT</name>
<feature type="transmembrane region" description="Helical" evidence="1">
    <location>
        <begin position="128"/>
        <end position="148"/>
    </location>
</feature>
<keyword evidence="2" id="KW-0808">Transferase</keyword>
<sequence>MWWLRRRRRLMQRRQTLLQRRQRWARALRGRGATPNGVSWAGIAFAALAGAMFYIALSAPAREGVAPLLLALLGLQGRLWCNRLDGVLARQTRLVSRAGEVYNDAPDRLSDVLVCVGLGYGLQASVPWAAQLGWAAALCCVATAYVRMLGLACGTAEPRQGPMARVQRMHWLSLSTVLAMPWQWMGQPRIAAWVLIGALAVLIAGALLTVVLRLRMIVRTLEWT</sequence>
<protein>
    <submittedName>
        <fullName evidence="2">CDP-diacylglycerol--glycerol-3-phosphate 3-phosphatidyltransferase</fullName>
    </submittedName>
</protein>
<keyword evidence="1" id="KW-0472">Membrane</keyword>
<reference evidence="3" key="1">
    <citation type="submission" date="2016-08" db="EMBL/GenBank/DDBJ databases">
        <authorList>
            <person name="Merda D."/>
            <person name="Briand M."/>
            <person name="Taghouti G."/>
            <person name="Carrere S."/>
            <person name="Gouzy J."/>
            <person name="Portier P."/>
            <person name="Jacques M.-A."/>
            <person name="Fischer-Le Saux M."/>
        </authorList>
    </citation>
    <scope>NUCLEOTIDE SEQUENCE [LARGE SCALE GENOMIC DNA]</scope>
    <source>
        <strain evidence="3">CFBP4643</strain>
    </source>
</reference>
<keyword evidence="1" id="KW-0812">Transmembrane</keyword>
<evidence type="ECO:0000256" key="1">
    <source>
        <dbReference type="SAM" id="Phobius"/>
    </source>
</evidence>
<dbReference type="OrthoDB" id="1034332at2"/>
<dbReference type="InterPro" id="IPR043130">
    <property type="entry name" value="CDP-OH_PTrfase_TM_dom"/>
</dbReference>
<comment type="caution">
    <text evidence="2">The sequence shown here is derived from an EMBL/GenBank/DDBJ whole genome shotgun (WGS) entry which is preliminary data.</text>
</comment>
<dbReference type="GO" id="GO:0008654">
    <property type="term" value="P:phospholipid biosynthetic process"/>
    <property type="evidence" value="ECO:0007669"/>
    <property type="project" value="InterPro"/>
</dbReference>
<dbReference type="GO" id="GO:0016780">
    <property type="term" value="F:phosphotransferase activity, for other substituted phosphate groups"/>
    <property type="evidence" value="ECO:0007669"/>
    <property type="project" value="InterPro"/>
</dbReference>
<accession>A0A2S7D4F2</accession>
<organism evidence="2 3">
    <name type="scientific">Xanthomonas pisi</name>
    <dbReference type="NCBI Taxonomy" id="56457"/>
    <lineage>
        <taxon>Bacteria</taxon>
        <taxon>Pseudomonadati</taxon>
        <taxon>Pseudomonadota</taxon>
        <taxon>Gammaproteobacteria</taxon>
        <taxon>Lysobacterales</taxon>
        <taxon>Lysobacteraceae</taxon>
        <taxon>Xanthomonas</taxon>
    </lineage>
</organism>